<dbReference type="PROSITE" id="PS50002">
    <property type="entry name" value="SH3"/>
    <property type="match status" value="1"/>
</dbReference>
<dbReference type="SMART" id="SM00569">
    <property type="entry name" value="L27"/>
    <property type="match status" value="2"/>
</dbReference>
<dbReference type="SUPFAM" id="SSF50044">
    <property type="entry name" value="SH3-domain"/>
    <property type="match status" value="1"/>
</dbReference>
<dbReference type="GO" id="GO:0005886">
    <property type="term" value="C:plasma membrane"/>
    <property type="evidence" value="ECO:0007669"/>
    <property type="project" value="UniProtKB-SubCell"/>
</dbReference>
<dbReference type="InterPro" id="IPR000719">
    <property type="entry name" value="Prot_kinase_dom"/>
</dbReference>
<feature type="domain" description="Guanylate kinase-like" evidence="19">
    <location>
        <begin position="699"/>
        <end position="871"/>
    </location>
</feature>
<dbReference type="Gene3D" id="3.40.50.300">
    <property type="entry name" value="P-loop containing nucleotide triphosphate hydrolases"/>
    <property type="match status" value="1"/>
</dbReference>
<evidence type="ECO:0000256" key="15">
    <source>
        <dbReference type="ARBA" id="ARBA00071925"/>
    </source>
</evidence>
<evidence type="ECO:0000256" key="8">
    <source>
        <dbReference type="ARBA" id="ARBA00022737"/>
    </source>
</evidence>
<evidence type="ECO:0000313" key="22">
    <source>
        <dbReference type="Ensembl" id="ENSOMEP00000026357.1"/>
    </source>
</evidence>
<evidence type="ECO:0000256" key="3">
    <source>
        <dbReference type="ARBA" id="ARBA00022443"/>
    </source>
</evidence>
<evidence type="ECO:0000256" key="2">
    <source>
        <dbReference type="ARBA" id="ARBA00007014"/>
    </source>
</evidence>
<dbReference type="SMART" id="SM00228">
    <property type="entry name" value="PDZ"/>
    <property type="match status" value="1"/>
</dbReference>
<evidence type="ECO:0000256" key="1">
    <source>
        <dbReference type="ARBA" id="ARBA00004202"/>
    </source>
</evidence>
<dbReference type="PROSITE" id="PS50052">
    <property type="entry name" value="GUANYLATE_KINASE_2"/>
    <property type="match status" value="1"/>
</dbReference>
<dbReference type="InterPro" id="IPR036892">
    <property type="entry name" value="L27_dom_sf"/>
</dbReference>
<dbReference type="PANTHER" id="PTHR23122">
    <property type="entry name" value="MEMBRANE-ASSOCIATED GUANYLATE KINASE MAGUK"/>
    <property type="match status" value="1"/>
</dbReference>
<dbReference type="Pfam" id="PF00625">
    <property type="entry name" value="Guanylate_kin"/>
    <property type="match status" value="1"/>
</dbReference>
<dbReference type="SMART" id="SM00072">
    <property type="entry name" value="GuKc"/>
    <property type="match status" value="1"/>
</dbReference>
<dbReference type="SUPFAM" id="SSF101288">
    <property type="entry name" value="L27 domain"/>
    <property type="match status" value="2"/>
</dbReference>
<dbReference type="Gene3D" id="6.10.140.620">
    <property type="match status" value="1"/>
</dbReference>
<dbReference type="InterPro" id="IPR050716">
    <property type="entry name" value="MAGUK"/>
</dbReference>
<dbReference type="CDD" id="cd14094">
    <property type="entry name" value="STKc_CASK"/>
    <property type="match status" value="1"/>
</dbReference>
<keyword evidence="6" id="KW-0597">Phosphoprotein</keyword>
<evidence type="ECO:0000256" key="10">
    <source>
        <dbReference type="ARBA" id="ARBA00022777"/>
    </source>
</evidence>
<evidence type="ECO:0000256" key="9">
    <source>
        <dbReference type="ARBA" id="ARBA00022741"/>
    </source>
</evidence>
<evidence type="ECO:0000259" key="20">
    <source>
        <dbReference type="PROSITE" id="PS50106"/>
    </source>
</evidence>
<feature type="domain" description="L27" evidence="21">
    <location>
        <begin position="397"/>
        <end position="450"/>
    </location>
</feature>
<dbReference type="Gene3D" id="3.30.200.20">
    <property type="entry name" value="Phosphorylase Kinase, domain 1"/>
    <property type="match status" value="1"/>
</dbReference>
<dbReference type="FunFam" id="2.30.42.10:FF:000016">
    <property type="entry name" value="peripheral plasma membrane protein CASK isoform X2"/>
    <property type="match status" value="1"/>
</dbReference>
<dbReference type="InterPro" id="IPR001478">
    <property type="entry name" value="PDZ"/>
</dbReference>
<dbReference type="InterPro" id="IPR011009">
    <property type="entry name" value="Kinase-like_dom_sf"/>
</dbReference>
<feature type="domain" description="SH3" evidence="17">
    <location>
        <begin position="572"/>
        <end position="642"/>
    </location>
</feature>
<dbReference type="GO" id="GO:0030054">
    <property type="term" value="C:cell junction"/>
    <property type="evidence" value="ECO:0007669"/>
    <property type="project" value="UniProtKB-ARBA"/>
</dbReference>
<dbReference type="Gene3D" id="1.10.287.650">
    <property type="entry name" value="L27 domain"/>
    <property type="match status" value="2"/>
</dbReference>
<keyword evidence="13" id="KW-0472">Membrane</keyword>
<dbReference type="InterPro" id="IPR014775">
    <property type="entry name" value="L27_C"/>
</dbReference>
<accession>A0A3B3D885</accession>
<keyword evidence="10" id="KW-0418">Kinase</keyword>
<keyword evidence="4" id="KW-1003">Cell membrane</keyword>
<dbReference type="Pfam" id="PF02828">
    <property type="entry name" value="L27"/>
    <property type="match status" value="2"/>
</dbReference>
<sequence>MADDDILFEDVYELCEVIGKGPFSVVRRCINRETGQQFAVKIVDVAQFTSSPGLSTEDLKREASICHMLKHSHIVELLETYSSDGMLYMVFEFMDGADLCFEIVKRADAGFVYSEAVASHYMRQILEALRYCHDNNIIHRDVKPHCVLLASKENSAPVKLGGFGVAIQLGESGLVAGGRVGTPHFMAPEVVKREPYGKPVDVWGCGVILFILLSGCLPFYGTKERLFDAICKGKYKQMNPRQWNQISESAKDLVRRMLMLDPAERITVYEALNHPWLKERDRYAYKIHLPETVEQLRKFNARRKLKGAVLAAVSSHKFNSFYGDPPEELHDFSDDPSSSGAVSQVLDSLEEIHALTDCSEKDLDFLHSVFQDQHLHTLLDLYDKINTKSSPQIRTPPSDAVQRAKEVLEEISCYPENHEAKELRRILTQPHFMALLQAHDVVAHEVYSDEALRVTPPPASPYLNGDSPESANGDLDLENVTRVRLVQFQKNTDEPMGITLKLNELNHCIVARIMYGGMIHRQGTLHVGDEIREINGISVVNQTVEQLQKMLREMRGSITFKIVPSYQMHGSSCEIYVRAQFEYDPSKDELIPCKEAGVRFRVGDIIQIISKDDHNWWQGKLENTKNGTAGLIPSPELQEWRVACMAMEKTKQEQQASCTWFGKKKKQYKDKYLAKHNAVFDQLDLVTYEEVVKLPAFKRKTLVLLGAHGVGRRHIKNTLITKHPDRFAYPIPHTTRLPKKDEENGKNYYFVSHDQMMLDISNNEYLEYGSHEDAMYGTRLETIRKINQQGLVAILDVEPQALKVLRTAEFAPYVVFIAAPTITPGISEDESLQRLQKESEILQKTYAHCFDMTIINNEIDETIRHLEDAMDVVSTTSQWVPVSWVY</sequence>
<dbReference type="GO" id="GO:0004674">
    <property type="term" value="F:protein serine/threonine kinase activity"/>
    <property type="evidence" value="ECO:0007669"/>
    <property type="project" value="UniProtKB-KW"/>
</dbReference>
<keyword evidence="3 16" id="KW-0728">SH3 domain</keyword>
<dbReference type="PROSITE" id="PS00856">
    <property type="entry name" value="GUANYLATE_KINASE_1"/>
    <property type="match status" value="1"/>
</dbReference>
<dbReference type="Gene3D" id="2.30.30.40">
    <property type="entry name" value="SH3 Domains"/>
    <property type="match status" value="1"/>
</dbReference>
<dbReference type="AlphaFoldDB" id="A0A3B3D885"/>
<keyword evidence="23" id="KW-1185">Reference proteome</keyword>
<dbReference type="Ensembl" id="ENSOMET00000004763.1">
    <property type="protein sequence ID" value="ENSOMEP00000026357.1"/>
    <property type="gene ID" value="ENSOMEG00000008514.1"/>
</dbReference>
<reference evidence="22" key="1">
    <citation type="submission" date="2025-08" db="UniProtKB">
        <authorList>
            <consortium name="Ensembl"/>
        </authorList>
    </citation>
    <scope>IDENTIFICATION</scope>
</reference>
<dbReference type="Gene3D" id="1.10.510.10">
    <property type="entry name" value="Transferase(Phosphotransferase) domain 1"/>
    <property type="match status" value="1"/>
</dbReference>
<evidence type="ECO:0000313" key="23">
    <source>
        <dbReference type="Proteomes" id="UP000261560"/>
    </source>
</evidence>
<dbReference type="InterPro" id="IPR008144">
    <property type="entry name" value="Guanylate_kin-like_dom"/>
</dbReference>
<dbReference type="Proteomes" id="UP000261560">
    <property type="component" value="Unplaced"/>
</dbReference>
<evidence type="ECO:0000256" key="12">
    <source>
        <dbReference type="ARBA" id="ARBA00022860"/>
    </source>
</evidence>
<dbReference type="FunFam" id="3.40.50.300:FF:000146">
    <property type="entry name" value="MAGUK p55 subfamily member 6 isoform X1"/>
    <property type="match status" value="1"/>
</dbReference>
<evidence type="ECO:0000256" key="13">
    <source>
        <dbReference type="ARBA" id="ARBA00023136"/>
    </source>
</evidence>
<keyword evidence="9" id="KW-0547">Nucleotide-binding</keyword>
<dbReference type="CDD" id="cd12081">
    <property type="entry name" value="SH3_CASK"/>
    <property type="match status" value="1"/>
</dbReference>
<proteinExistence type="inferred from homology"/>
<dbReference type="FunFam" id="1.10.510.10:FF:000062">
    <property type="entry name" value="peripheral plasma membrane protein CASK isoform X2"/>
    <property type="match status" value="1"/>
</dbReference>
<dbReference type="InterPro" id="IPR008145">
    <property type="entry name" value="GK/Ca_channel_bsu"/>
</dbReference>
<keyword evidence="7" id="KW-0808">Transferase</keyword>
<dbReference type="Pfam" id="PF00069">
    <property type="entry name" value="Pkinase"/>
    <property type="match status" value="1"/>
</dbReference>
<dbReference type="PROSITE" id="PS51022">
    <property type="entry name" value="L27"/>
    <property type="match status" value="2"/>
</dbReference>
<organism evidence="22 23">
    <name type="scientific">Oryzias melastigma</name>
    <name type="common">Marine medaka</name>
    <dbReference type="NCBI Taxonomy" id="30732"/>
    <lineage>
        <taxon>Eukaryota</taxon>
        <taxon>Metazoa</taxon>
        <taxon>Chordata</taxon>
        <taxon>Craniata</taxon>
        <taxon>Vertebrata</taxon>
        <taxon>Euteleostomi</taxon>
        <taxon>Actinopterygii</taxon>
        <taxon>Neopterygii</taxon>
        <taxon>Teleostei</taxon>
        <taxon>Neoteleostei</taxon>
        <taxon>Acanthomorphata</taxon>
        <taxon>Ovalentaria</taxon>
        <taxon>Atherinomorphae</taxon>
        <taxon>Beloniformes</taxon>
        <taxon>Adrianichthyidae</taxon>
        <taxon>Oryziinae</taxon>
        <taxon>Oryzias</taxon>
    </lineage>
</organism>
<keyword evidence="11" id="KW-0067">ATP-binding</keyword>
<dbReference type="Gene3D" id="2.30.42.10">
    <property type="match status" value="1"/>
</dbReference>
<dbReference type="GO" id="GO:0005516">
    <property type="term" value="F:calmodulin binding"/>
    <property type="evidence" value="ECO:0007669"/>
    <property type="project" value="UniProtKB-KW"/>
</dbReference>
<evidence type="ECO:0000256" key="5">
    <source>
        <dbReference type="ARBA" id="ARBA00022527"/>
    </source>
</evidence>
<dbReference type="FunFam" id="3.30.63.10:FF:000002">
    <property type="entry name" value="Guanylate kinase 1"/>
    <property type="match status" value="1"/>
</dbReference>
<evidence type="ECO:0000256" key="14">
    <source>
        <dbReference type="ARBA" id="ARBA00060907"/>
    </source>
</evidence>
<reference evidence="22" key="2">
    <citation type="submission" date="2025-09" db="UniProtKB">
        <authorList>
            <consortium name="Ensembl"/>
        </authorList>
    </citation>
    <scope>IDENTIFICATION</scope>
</reference>
<comment type="similarity">
    <text evidence="14">In the N-terminal section; belongs to the protein kinase superfamily. CAMK Ser/Thr protein kinase family. CaMK subfamily.</text>
</comment>
<keyword evidence="12" id="KW-0112">Calmodulin-binding</keyword>
<dbReference type="InterPro" id="IPR027417">
    <property type="entry name" value="P-loop_NTPase"/>
</dbReference>
<evidence type="ECO:0000256" key="7">
    <source>
        <dbReference type="ARBA" id="ARBA00022679"/>
    </source>
</evidence>
<dbReference type="Gene3D" id="3.30.63.10">
    <property type="entry name" value="Guanylate Kinase phosphate binding domain"/>
    <property type="match status" value="1"/>
</dbReference>
<dbReference type="InterPro" id="IPR036034">
    <property type="entry name" value="PDZ_sf"/>
</dbReference>
<name>A0A3B3D885_ORYME</name>
<comment type="subcellular location">
    <subcellularLocation>
        <location evidence="1">Cell membrane</location>
        <topology evidence="1">Peripheral membrane protein</topology>
    </subcellularLocation>
</comment>
<dbReference type="SMART" id="SM00326">
    <property type="entry name" value="SH3"/>
    <property type="match status" value="1"/>
</dbReference>
<feature type="domain" description="L27" evidence="21">
    <location>
        <begin position="338"/>
        <end position="393"/>
    </location>
</feature>
<dbReference type="FunFam" id="3.30.200.20:FF:000051">
    <property type="entry name" value="Peripheral plasma membrane protein CASK isoform B"/>
    <property type="match status" value="1"/>
</dbReference>
<dbReference type="GeneTree" id="ENSGT00940000155600"/>
<comment type="similarity">
    <text evidence="2">Belongs to the MAGUK family.</text>
</comment>
<dbReference type="SUPFAM" id="SSF50156">
    <property type="entry name" value="PDZ domain-like"/>
    <property type="match status" value="1"/>
</dbReference>
<evidence type="ECO:0000259" key="17">
    <source>
        <dbReference type="PROSITE" id="PS50002"/>
    </source>
</evidence>
<dbReference type="SUPFAM" id="SSF56112">
    <property type="entry name" value="Protein kinase-like (PK-like)"/>
    <property type="match status" value="1"/>
</dbReference>
<evidence type="ECO:0000259" key="19">
    <source>
        <dbReference type="PROSITE" id="PS50052"/>
    </source>
</evidence>
<evidence type="ECO:0000259" key="21">
    <source>
        <dbReference type="PROSITE" id="PS51022"/>
    </source>
</evidence>
<dbReference type="SUPFAM" id="SSF52540">
    <property type="entry name" value="P-loop containing nucleoside triphosphate hydrolases"/>
    <property type="match status" value="1"/>
</dbReference>
<evidence type="ECO:0000256" key="4">
    <source>
        <dbReference type="ARBA" id="ARBA00022475"/>
    </source>
</evidence>
<evidence type="ECO:0000256" key="16">
    <source>
        <dbReference type="PROSITE-ProRule" id="PRU00192"/>
    </source>
</evidence>
<dbReference type="Pfam" id="PF00018">
    <property type="entry name" value="SH3_1"/>
    <property type="match status" value="1"/>
</dbReference>
<dbReference type="GO" id="GO:0005524">
    <property type="term" value="F:ATP binding"/>
    <property type="evidence" value="ECO:0007669"/>
    <property type="project" value="UniProtKB-KW"/>
</dbReference>
<dbReference type="InterPro" id="IPR020590">
    <property type="entry name" value="Guanylate_kinase_CS"/>
</dbReference>
<keyword evidence="5" id="KW-0723">Serine/threonine-protein kinase</keyword>
<dbReference type="InterPro" id="IPR004172">
    <property type="entry name" value="L27_dom"/>
</dbReference>
<dbReference type="CDD" id="cd10831">
    <property type="entry name" value="PDZ_CASK-like"/>
    <property type="match status" value="1"/>
</dbReference>
<dbReference type="InterPro" id="IPR036028">
    <property type="entry name" value="SH3-like_dom_sf"/>
</dbReference>
<dbReference type="InterPro" id="IPR035473">
    <property type="entry name" value="CASK_SH3"/>
</dbReference>
<feature type="domain" description="PDZ" evidence="20">
    <location>
        <begin position="485"/>
        <end position="566"/>
    </location>
</feature>
<dbReference type="InterPro" id="IPR001452">
    <property type="entry name" value="SH3_domain"/>
</dbReference>
<feature type="domain" description="Protein kinase" evidence="18">
    <location>
        <begin position="12"/>
        <end position="277"/>
    </location>
</feature>
<evidence type="ECO:0000256" key="11">
    <source>
        <dbReference type="ARBA" id="ARBA00022840"/>
    </source>
</evidence>
<dbReference type="PROSITE" id="PS50106">
    <property type="entry name" value="PDZ"/>
    <property type="match status" value="1"/>
</dbReference>
<dbReference type="Pfam" id="PF00595">
    <property type="entry name" value="PDZ"/>
    <property type="match status" value="1"/>
</dbReference>
<keyword evidence="8" id="KW-0677">Repeat</keyword>
<dbReference type="PROSITE" id="PS50011">
    <property type="entry name" value="PROTEIN_KINASE_DOM"/>
    <property type="match status" value="1"/>
</dbReference>
<evidence type="ECO:0000256" key="6">
    <source>
        <dbReference type="ARBA" id="ARBA00022553"/>
    </source>
</evidence>
<evidence type="ECO:0000259" key="18">
    <source>
        <dbReference type="PROSITE" id="PS50011"/>
    </source>
</evidence>
<protein>
    <recommendedName>
        <fullName evidence="15">Peripheral plasma membrane protein CASK</fullName>
    </recommendedName>
</protein>